<name>A0A918LH51_9PSEU</name>
<dbReference type="EMBL" id="BMRB01000004">
    <property type="protein sequence ID" value="GGS46527.1"/>
    <property type="molecule type" value="Genomic_DNA"/>
</dbReference>
<sequence length="193" mass="20563">MNPSVLPCYVAVDESFSMSDHLDEVNAGLREFRGAVHADPAVAALVRVCVVGFADEPRVLRPLGPAADLADLSAASPRAGTNFGPLFAFLHAAIDRDVRGLKARRLPVRRPIVFLTSDGRATDRHDWPAVFAAFTDPDRPVCPNVVVFGVGATDQHTLGRIGTFRVYNGRDGVRMGTALTASVAAAASRSDQV</sequence>
<proteinExistence type="predicted"/>
<evidence type="ECO:0008006" key="3">
    <source>
        <dbReference type="Google" id="ProtNLM"/>
    </source>
</evidence>
<dbReference type="Proteomes" id="UP000660680">
    <property type="component" value="Unassembled WGS sequence"/>
</dbReference>
<organism evidence="1 2">
    <name type="scientific">Actinokineospora fastidiosa</name>
    <dbReference type="NCBI Taxonomy" id="1816"/>
    <lineage>
        <taxon>Bacteria</taxon>
        <taxon>Bacillati</taxon>
        <taxon>Actinomycetota</taxon>
        <taxon>Actinomycetes</taxon>
        <taxon>Pseudonocardiales</taxon>
        <taxon>Pseudonocardiaceae</taxon>
        <taxon>Actinokineospora</taxon>
    </lineage>
</organism>
<evidence type="ECO:0000313" key="1">
    <source>
        <dbReference type="EMBL" id="GGS46527.1"/>
    </source>
</evidence>
<reference evidence="1" key="1">
    <citation type="journal article" date="2014" name="Int. J. Syst. Evol. Microbiol.">
        <title>Complete genome sequence of Corynebacterium casei LMG S-19264T (=DSM 44701T), isolated from a smear-ripened cheese.</title>
        <authorList>
            <consortium name="US DOE Joint Genome Institute (JGI-PGF)"/>
            <person name="Walter F."/>
            <person name="Albersmeier A."/>
            <person name="Kalinowski J."/>
            <person name="Ruckert C."/>
        </authorList>
    </citation>
    <scope>NUCLEOTIDE SEQUENCE</scope>
    <source>
        <strain evidence="1">JCM 3276</strain>
    </source>
</reference>
<dbReference type="Gene3D" id="3.40.50.410">
    <property type="entry name" value="von Willebrand factor, type A domain"/>
    <property type="match status" value="1"/>
</dbReference>
<evidence type="ECO:0000313" key="2">
    <source>
        <dbReference type="Proteomes" id="UP000660680"/>
    </source>
</evidence>
<comment type="caution">
    <text evidence="1">The sequence shown here is derived from an EMBL/GenBank/DDBJ whole genome shotgun (WGS) entry which is preliminary data.</text>
</comment>
<dbReference type="RefSeq" id="WP_189212747.1">
    <property type="nucleotide sequence ID" value="NZ_BMRB01000004.1"/>
</dbReference>
<reference evidence="1" key="2">
    <citation type="submission" date="2020-09" db="EMBL/GenBank/DDBJ databases">
        <authorList>
            <person name="Sun Q."/>
            <person name="Ohkuma M."/>
        </authorList>
    </citation>
    <scope>NUCLEOTIDE SEQUENCE</scope>
    <source>
        <strain evidence="1">JCM 3276</strain>
    </source>
</reference>
<keyword evidence="2" id="KW-1185">Reference proteome</keyword>
<dbReference type="InterPro" id="IPR036465">
    <property type="entry name" value="vWFA_dom_sf"/>
</dbReference>
<dbReference type="AlphaFoldDB" id="A0A918LH51"/>
<dbReference type="SUPFAM" id="SSF53300">
    <property type="entry name" value="vWA-like"/>
    <property type="match status" value="1"/>
</dbReference>
<gene>
    <name evidence="1" type="ORF">GCM10010171_47170</name>
</gene>
<protein>
    <recommendedName>
        <fullName evidence="3">VWA domain-containing protein</fullName>
    </recommendedName>
</protein>
<accession>A0A918LH51</accession>